<feature type="transmembrane region" description="Helical" evidence="12">
    <location>
        <begin position="877"/>
        <end position="898"/>
    </location>
</feature>
<reference evidence="14 15" key="1">
    <citation type="submission" date="2017-11" db="EMBL/GenBank/DDBJ databases">
        <title>Evolution of Phototrophy in the Chloroflexi Phylum Driven by Horizontal Gene Transfer.</title>
        <authorList>
            <person name="Ward L.M."/>
            <person name="Hemp J."/>
            <person name="Shih P.M."/>
            <person name="Mcglynn S.E."/>
            <person name="Fischer W."/>
        </authorList>
    </citation>
    <scope>NUCLEOTIDE SEQUENCE [LARGE SCALE GENOMIC DNA]</scope>
    <source>
        <strain evidence="14">JP3_7</strain>
    </source>
</reference>
<dbReference type="PANTHER" id="PTHR43294:SF21">
    <property type="entry name" value="CATION TRANSPORTING ATPASE"/>
    <property type="match status" value="1"/>
</dbReference>
<gene>
    <name evidence="14" type="ORF">CUN48_04585</name>
</gene>
<dbReference type="SUPFAM" id="SSF81665">
    <property type="entry name" value="Calcium ATPase, transmembrane domain M"/>
    <property type="match status" value="1"/>
</dbReference>
<evidence type="ECO:0000256" key="2">
    <source>
        <dbReference type="ARBA" id="ARBA00005675"/>
    </source>
</evidence>
<dbReference type="FunFam" id="2.70.150.10:FF:000160">
    <property type="entry name" value="Sarcoplasmic/endoplasmic reticulum calcium ATPase 1"/>
    <property type="match status" value="1"/>
</dbReference>
<evidence type="ECO:0000313" key="14">
    <source>
        <dbReference type="EMBL" id="PJF48235.1"/>
    </source>
</evidence>
<comment type="caution">
    <text evidence="14">The sequence shown here is derived from an EMBL/GenBank/DDBJ whole genome shotgun (WGS) entry which is preliminary data.</text>
</comment>
<comment type="subcellular location">
    <subcellularLocation>
        <location evidence="1">Cell membrane</location>
        <topology evidence="1">Multi-pass membrane protein</topology>
    </subcellularLocation>
</comment>
<keyword evidence="4" id="KW-0597">Phosphoprotein</keyword>
<dbReference type="PROSITE" id="PS00154">
    <property type="entry name" value="ATPASE_E1_E2"/>
    <property type="match status" value="1"/>
</dbReference>
<feature type="transmembrane region" description="Helical" evidence="12">
    <location>
        <begin position="292"/>
        <end position="318"/>
    </location>
</feature>
<dbReference type="InterPro" id="IPR008250">
    <property type="entry name" value="ATPase_P-typ_transduc_dom_A_sf"/>
</dbReference>
<dbReference type="Proteomes" id="UP000230790">
    <property type="component" value="Unassembled WGS sequence"/>
</dbReference>
<dbReference type="Gene3D" id="2.70.150.10">
    <property type="entry name" value="Calcium-transporting ATPase, cytoplasmic transduction domain A"/>
    <property type="match status" value="1"/>
</dbReference>
<dbReference type="EMBL" id="PGTN01000020">
    <property type="protein sequence ID" value="PJF48235.1"/>
    <property type="molecule type" value="Genomic_DNA"/>
</dbReference>
<keyword evidence="8" id="KW-0460">Magnesium</keyword>
<dbReference type="GO" id="GO:0005886">
    <property type="term" value="C:plasma membrane"/>
    <property type="evidence" value="ECO:0007669"/>
    <property type="project" value="UniProtKB-SubCell"/>
</dbReference>
<dbReference type="SMART" id="SM00831">
    <property type="entry name" value="Cation_ATPase_N"/>
    <property type="match status" value="1"/>
</dbReference>
<feature type="transmembrane region" description="Helical" evidence="12">
    <location>
        <begin position="94"/>
        <end position="114"/>
    </location>
</feature>
<dbReference type="InterPro" id="IPR023299">
    <property type="entry name" value="ATPase_P-typ_cyto_dom_N"/>
</dbReference>
<evidence type="ECO:0000313" key="15">
    <source>
        <dbReference type="Proteomes" id="UP000230790"/>
    </source>
</evidence>
<evidence type="ECO:0000256" key="9">
    <source>
        <dbReference type="ARBA" id="ARBA00022967"/>
    </source>
</evidence>
<keyword evidence="7" id="KW-0067">ATP-binding</keyword>
<feature type="transmembrane region" description="Helical" evidence="12">
    <location>
        <begin position="840"/>
        <end position="856"/>
    </location>
</feature>
<evidence type="ECO:0000256" key="12">
    <source>
        <dbReference type="SAM" id="Phobius"/>
    </source>
</evidence>
<proteinExistence type="inferred from homology"/>
<evidence type="ECO:0000256" key="5">
    <source>
        <dbReference type="ARBA" id="ARBA00022692"/>
    </source>
</evidence>
<dbReference type="InterPro" id="IPR036412">
    <property type="entry name" value="HAD-like_sf"/>
</dbReference>
<dbReference type="Pfam" id="PF13246">
    <property type="entry name" value="Cation_ATPase"/>
    <property type="match status" value="1"/>
</dbReference>
<dbReference type="FunFam" id="3.40.50.1000:FF:000028">
    <property type="entry name" value="Calcium-transporting P-type ATPase, putative"/>
    <property type="match status" value="1"/>
</dbReference>
<dbReference type="Pfam" id="PF00690">
    <property type="entry name" value="Cation_ATPase_N"/>
    <property type="match status" value="1"/>
</dbReference>
<feature type="transmembrane region" description="Helical" evidence="12">
    <location>
        <begin position="261"/>
        <end position="280"/>
    </location>
</feature>
<dbReference type="SFLD" id="SFLDF00027">
    <property type="entry name" value="p-type_atpase"/>
    <property type="match status" value="1"/>
</dbReference>
<name>A0A2M8QEJ6_9CHLR</name>
<feature type="transmembrane region" description="Helical" evidence="12">
    <location>
        <begin position="755"/>
        <end position="781"/>
    </location>
</feature>
<feature type="transmembrane region" description="Helical" evidence="12">
    <location>
        <begin position="806"/>
        <end position="828"/>
    </location>
</feature>
<dbReference type="InterPro" id="IPR001757">
    <property type="entry name" value="P_typ_ATPase"/>
</dbReference>
<dbReference type="GO" id="GO:0016887">
    <property type="term" value="F:ATP hydrolysis activity"/>
    <property type="evidence" value="ECO:0007669"/>
    <property type="project" value="InterPro"/>
</dbReference>
<keyword evidence="9" id="KW-1278">Translocase</keyword>
<dbReference type="Pfam" id="PF00122">
    <property type="entry name" value="E1-E2_ATPase"/>
    <property type="match status" value="1"/>
</dbReference>
<accession>A0A2M8QEJ6</accession>
<comment type="similarity">
    <text evidence="2">Belongs to the cation transport ATPase (P-type) (TC 3.A.3) family. Type IIA subfamily.</text>
</comment>
<evidence type="ECO:0000259" key="13">
    <source>
        <dbReference type="SMART" id="SM00831"/>
    </source>
</evidence>
<feature type="transmembrane region" description="Helical" evidence="12">
    <location>
        <begin position="71"/>
        <end position="88"/>
    </location>
</feature>
<organism evidence="14 15">
    <name type="scientific">Candidatus Thermofonsia Clade 3 bacterium</name>
    <dbReference type="NCBI Taxonomy" id="2364212"/>
    <lineage>
        <taxon>Bacteria</taxon>
        <taxon>Bacillati</taxon>
        <taxon>Chloroflexota</taxon>
        <taxon>Candidatus Thermofontia</taxon>
        <taxon>Candidatus Thermofonsia Clade 3</taxon>
    </lineage>
</organism>
<sequence>MPSPSVQHLSQWPAYQESPEAVLARLGADPAHGLTADEAAARLRQYGPNELESPPTTPAWRKFLAGFQNPLVILLLVAALISFVAWLIERESELPFEAIAILVIVLLNAVLGFIQEERAERSVAALKAMSAAMATVMRDGQRQKIPAREVVPGDILLVEEGDTIAADARLIEVIGLQVAEAALTGESLPVAKSLAAIREEVGLGDRRNMLFAGTAAIYGRARAVVTATGMQTEMGKIAGLLQRTEDTATPLQAEIERVGRALGVAVIVIAIIIIAVVFLTQRVTTVKAVVDVLIVGVSLAVAAVPEGLATVLTIVLALGMQRMARRNAIVRKLAAVETLGSANVICTDKTGTLTRNEMTVRTVVTAGGRVAFSGAGYAPEGQVLAQDGRPLTDPVLRAEVGYALRAADLANNSVLQPCDGRWIVQGDPTEGALHVAAAKLGLQHAALEQRFPRIGEVPFSSERKLMSTVHADAQKPERAVIFAKGAPDVLLARCCAERVGEATRPLTDERRREIQACIDQLAGEALRTLGVAFRTWPRDQIGDGVIGEEIERDFVFLGLIGMVDPPRPEAQDAVARAQQAGIRVIMITGDHPLTAQAIATELGIIAPGGRVMTGAALAKLDESALRQAVREVSVYARVSPEHKLWIVRALKQNGDVAAMTGDGVNDAPALKQADIGVAMGITGTDVSKEAADMILTDDNFASIVAAVEEGRAIFSNIRKFLRYLLSSNLGEVMTMFFGLVFATLLGLAAEHAGALVLPLLATQILWINLVTDSGPALALGIDPPAAYLMRRPPRPRDKGVVDREMWVGLFFVGAIMALGTLFVFDYALVGGLIPGTGDLVYARTMSFTTLVLFQLFNVFNARSDRESAFHGLFRNPWLLLAVAISLILQALVVHVPFLQRAFGTVGLSPGDWLVCVATASSVIWARELFKAVVRRARFG</sequence>
<feature type="domain" description="Cation-transporting P-type ATPase N-terminal" evidence="13">
    <location>
        <begin position="13"/>
        <end position="87"/>
    </location>
</feature>
<keyword evidence="6" id="KW-0547">Nucleotide-binding</keyword>
<dbReference type="InterPro" id="IPR004014">
    <property type="entry name" value="ATPase_P-typ_cation-transptr_N"/>
</dbReference>
<dbReference type="Gene3D" id="3.40.1110.10">
    <property type="entry name" value="Calcium-transporting ATPase, cytoplasmic domain N"/>
    <property type="match status" value="1"/>
</dbReference>
<dbReference type="Pfam" id="PF00689">
    <property type="entry name" value="Cation_ATPase_C"/>
    <property type="match status" value="1"/>
</dbReference>
<dbReference type="SFLD" id="SFLDG00002">
    <property type="entry name" value="C1.7:_P-type_atpase_like"/>
    <property type="match status" value="1"/>
</dbReference>
<feature type="transmembrane region" description="Helical" evidence="12">
    <location>
        <begin position="728"/>
        <end position="749"/>
    </location>
</feature>
<dbReference type="PRINTS" id="PR00119">
    <property type="entry name" value="CATATPASE"/>
</dbReference>
<dbReference type="PRINTS" id="PR00120">
    <property type="entry name" value="HATPASE"/>
</dbReference>
<dbReference type="Gene3D" id="1.20.1110.10">
    <property type="entry name" value="Calcium-transporting ATPase, transmembrane domain"/>
    <property type="match status" value="1"/>
</dbReference>
<protein>
    <submittedName>
        <fullName evidence="14">Haloacid dehalogenase</fullName>
    </submittedName>
</protein>
<dbReference type="InterPro" id="IPR044492">
    <property type="entry name" value="P_typ_ATPase_HD_dom"/>
</dbReference>
<dbReference type="SUPFAM" id="SSF56784">
    <property type="entry name" value="HAD-like"/>
    <property type="match status" value="1"/>
</dbReference>
<dbReference type="Gene3D" id="3.40.50.1000">
    <property type="entry name" value="HAD superfamily/HAD-like"/>
    <property type="match status" value="1"/>
</dbReference>
<keyword evidence="10 12" id="KW-1133">Transmembrane helix</keyword>
<dbReference type="SUPFAM" id="SSF81660">
    <property type="entry name" value="Metal cation-transporting ATPase, ATP-binding domain N"/>
    <property type="match status" value="1"/>
</dbReference>
<evidence type="ECO:0000256" key="1">
    <source>
        <dbReference type="ARBA" id="ARBA00004651"/>
    </source>
</evidence>
<dbReference type="NCBIfam" id="TIGR01494">
    <property type="entry name" value="ATPase_P-type"/>
    <property type="match status" value="2"/>
</dbReference>
<dbReference type="InterPro" id="IPR059000">
    <property type="entry name" value="ATPase_P-type_domA"/>
</dbReference>
<evidence type="ECO:0000256" key="8">
    <source>
        <dbReference type="ARBA" id="ARBA00022842"/>
    </source>
</evidence>
<dbReference type="AlphaFoldDB" id="A0A2M8QEJ6"/>
<evidence type="ECO:0000256" key="3">
    <source>
        <dbReference type="ARBA" id="ARBA00022475"/>
    </source>
</evidence>
<dbReference type="PANTHER" id="PTHR43294">
    <property type="entry name" value="SODIUM/POTASSIUM-TRANSPORTING ATPASE SUBUNIT ALPHA"/>
    <property type="match status" value="1"/>
</dbReference>
<dbReference type="SFLD" id="SFLDS00003">
    <property type="entry name" value="Haloacid_Dehalogenase"/>
    <property type="match status" value="1"/>
</dbReference>
<dbReference type="InterPro" id="IPR018303">
    <property type="entry name" value="ATPase_P-typ_P_site"/>
</dbReference>
<evidence type="ECO:0000256" key="6">
    <source>
        <dbReference type="ARBA" id="ARBA00022741"/>
    </source>
</evidence>
<evidence type="ECO:0000256" key="10">
    <source>
        <dbReference type="ARBA" id="ARBA00022989"/>
    </source>
</evidence>
<dbReference type="InterPro" id="IPR050510">
    <property type="entry name" value="Cation_transp_ATPase_P-type"/>
</dbReference>
<dbReference type="InterPro" id="IPR023298">
    <property type="entry name" value="ATPase_P-typ_TM_dom_sf"/>
</dbReference>
<dbReference type="InterPro" id="IPR023214">
    <property type="entry name" value="HAD_sf"/>
</dbReference>
<evidence type="ECO:0000256" key="4">
    <source>
        <dbReference type="ARBA" id="ARBA00022553"/>
    </source>
</evidence>
<evidence type="ECO:0000256" key="7">
    <source>
        <dbReference type="ARBA" id="ARBA00022840"/>
    </source>
</evidence>
<dbReference type="InterPro" id="IPR006068">
    <property type="entry name" value="ATPase_P-typ_cation-transptr_C"/>
</dbReference>
<dbReference type="GO" id="GO:0005524">
    <property type="term" value="F:ATP binding"/>
    <property type="evidence" value="ECO:0007669"/>
    <property type="project" value="UniProtKB-KW"/>
</dbReference>
<evidence type="ECO:0000256" key="11">
    <source>
        <dbReference type="ARBA" id="ARBA00023136"/>
    </source>
</evidence>
<feature type="transmembrane region" description="Helical" evidence="12">
    <location>
        <begin position="910"/>
        <end position="929"/>
    </location>
</feature>
<keyword evidence="3" id="KW-1003">Cell membrane</keyword>
<dbReference type="SUPFAM" id="SSF81653">
    <property type="entry name" value="Calcium ATPase, transduction domain A"/>
    <property type="match status" value="1"/>
</dbReference>
<keyword evidence="5 12" id="KW-0812">Transmembrane</keyword>
<keyword evidence="11 12" id="KW-0472">Membrane</keyword>